<accession>A0A375BMR1</accession>
<sequence>MSGRRFLLAPATRASPAAPCGACKLHASHRCQTVSHNNAAERMNGCKPDPGITQNQETPWSRSLSHSSWSPARPSTC</sequence>
<proteinExistence type="predicted"/>
<reference evidence="2" key="1">
    <citation type="submission" date="2018-01" db="EMBL/GenBank/DDBJ databases">
        <authorList>
            <person name="Clerissi C."/>
        </authorList>
    </citation>
    <scope>NUCLEOTIDE SEQUENCE</scope>
    <source>
        <strain evidence="2">Cupriavidus sp. LMG 19464</strain>
    </source>
</reference>
<evidence type="ECO:0000256" key="1">
    <source>
        <dbReference type="SAM" id="MobiDB-lite"/>
    </source>
</evidence>
<name>A0A375BMR1_9BURK</name>
<dbReference type="EMBL" id="OFSQ01000009">
    <property type="protein sequence ID" value="SOY47949.1"/>
    <property type="molecule type" value="Genomic_DNA"/>
</dbReference>
<dbReference type="AlphaFoldDB" id="A0A375BMR1"/>
<evidence type="ECO:0000313" key="2">
    <source>
        <dbReference type="EMBL" id="SOY47949.1"/>
    </source>
</evidence>
<organism evidence="2">
    <name type="scientific">Cupriavidus taiwanensis</name>
    <dbReference type="NCBI Taxonomy" id="164546"/>
    <lineage>
        <taxon>Bacteria</taxon>
        <taxon>Pseudomonadati</taxon>
        <taxon>Pseudomonadota</taxon>
        <taxon>Betaproteobacteria</taxon>
        <taxon>Burkholderiales</taxon>
        <taxon>Burkholderiaceae</taxon>
        <taxon>Cupriavidus</taxon>
    </lineage>
</organism>
<feature type="compositionally biased region" description="Low complexity" evidence="1">
    <location>
        <begin position="59"/>
        <end position="77"/>
    </location>
</feature>
<gene>
    <name evidence="2" type="ORF">CBM2587_A170015</name>
</gene>
<feature type="region of interest" description="Disordered" evidence="1">
    <location>
        <begin position="40"/>
        <end position="77"/>
    </location>
</feature>
<protein>
    <submittedName>
        <fullName evidence="2">Uncharacterized protein</fullName>
    </submittedName>
</protein>
<dbReference type="Proteomes" id="UP000256780">
    <property type="component" value="Chromosome CBM2587_a"/>
</dbReference>
<comment type="caution">
    <text evidence="2">The sequence shown here is derived from an EMBL/GenBank/DDBJ whole genome shotgun (WGS) entry which is preliminary data.</text>
</comment>